<dbReference type="SUPFAM" id="SSF47413">
    <property type="entry name" value="lambda repressor-like DNA-binding domains"/>
    <property type="match status" value="1"/>
</dbReference>
<gene>
    <name evidence="2" type="ORF">CWE13_03685</name>
</gene>
<dbReference type="Proteomes" id="UP000286934">
    <property type="component" value="Unassembled WGS sequence"/>
</dbReference>
<feature type="compositionally biased region" description="Basic and acidic residues" evidence="1">
    <location>
        <begin position="75"/>
        <end position="91"/>
    </location>
</feature>
<dbReference type="EMBL" id="PIPP01000001">
    <property type="protein sequence ID" value="RUO38748.1"/>
    <property type="molecule type" value="Genomic_DNA"/>
</dbReference>
<proteinExistence type="predicted"/>
<name>A0A432WY80_9GAMM</name>
<evidence type="ECO:0000256" key="1">
    <source>
        <dbReference type="SAM" id="MobiDB-lite"/>
    </source>
</evidence>
<reference evidence="3" key="1">
    <citation type="journal article" date="2018" name="Front. Microbiol.">
        <title>Genome-Based Analysis Reveals the Taxonomy and Diversity of the Family Idiomarinaceae.</title>
        <authorList>
            <person name="Liu Y."/>
            <person name="Lai Q."/>
            <person name="Shao Z."/>
        </authorList>
    </citation>
    <scope>NUCLEOTIDE SEQUENCE [LARGE SCALE GENOMIC DNA]</scope>
    <source>
        <strain evidence="3">AIS</strain>
    </source>
</reference>
<dbReference type="RefSeq" id="WP_126805988.1">
    <property type="nucleotide sequence ID" value="NZ_PIPP01000001.1"/>
</dbReference>
<dbReference type="OrthoDB" id="5683648at2"/>
<dbReference type="Gene3D" id="1.10.260.40">
    <property type="entry name" value="lambda repressor-like DNA-binding domains"/>
    <property type="match status" value="1"/>
</dbReference>
<feature type="region of interest" description="Disordered" evidence="1">
    <location>
        <begin position="70"/>
        <end position="91"/>
    </location>
</feature>
<dbReference type="AlphaFoldDB" id="A0A432WY80"/>
<protein>
    <submittedName>
        <fullName evidence="2">Transcriptional regulator</fullName>
    </submittedName>
</protein>
<evidence type="ECO:0000313" key="2">
    <source>
        <dbReference type="EMBL" id="RUO38748.1"/>
    </source>
</evidence>
<keyword evidence="3" id="KW-1185">Reference proteome</keyword>
<sequence length="91" mass="10410">MDRNQIKKALAEKGYDFSMLAEVMERSPSLVSKVAARQARSRLIANAIAKVLDTDIRDIFPDVVEYHHPKATSNSEREQRKEQLAKLLKDK</sequence>
<comment type="caution">
    <text evidence="2">The sequence shown here is derived from an EMBL/GenBank/DDBJ whole genome shotgun (WGS) entry which is preliminary data.</text>
</comment>
<dbReference type="InterPro" id="IPR010982">
    <property type="entry name" value="Lambda_DNA-bd_dom_sf"/>
</dbReference>
<dbReference type="GO" id="GO:0003677">
    <property type="term" value="F:DNA binding"/>
    <property type="evidence" value="ECO:0007669"/>
    <property type="project" value="InterPro"/>
</dbReference>
<organism evidence="2 3">
    <name type="scientific">Aliidiomarina shirensis</name>
    <dbReference type="NCBI Taxonomy" id="1048642"/>
    <lineage>
        <taxon>Bacteria</taxon>
        <taxon>Pseudomonadati</taxon>
        <taxon>Pseudomonadota</taxon>
        <taxon>Gammaproteobacteria</taxon>
        <taxon>Alteromonadales</taxon>
        <taxon>Idiomarinaceae</taxon>
        <taxon>Aliidiomarina</taxon>
    </lineage>
</organism>
<evidence type="ECO:0000313" key="3">
    <source>
        <dbReference type="Proteomes" id="UP000286934"/>
    </source>
</evidence>
<accession>A0A432WY80</accession>